<evidence type="ECO:0000256" key="2">
    <source>
        <dbReference type="ARBA" id="ARBA00009347"/>
    </source>
</evidence>
<evidence type="ECO:0000313" key="7">
    <source>
        <dbReference type="EMBL" id="MEE2058151.1"/>
    </source>
</evidence>
<evidence type="ECO:0000259" key="6">
    <source>
        <dbReference type="Pfam" id="PF00441"/>
    </source>
</evidence>
<evidence type="ECO:0000256" key="1">
    <source>
        <dbReference type="ARBA" id="ARBA00001974"/>
    </source>
</evidence>
<dbReference type="InterPro" id="IPR036250">
    <property type="entry name" value="AcylCo_DH-like_C"/>
</dbReference>
<protein>
    <submittedName>
        <fullName evidence="7">Acyl-CoA dehydrogenase family protein</fullName>
    </submittedName>
</protein>
<dbReference type="InterPro" id="IPR037069">
    <property type="entry name" value="AcylCoA_DH/ox_N_sf"/>
</dbReference>
<dbReference type="Gene3D" id="1.20.140.10">
    <property type="entry name" value="Butyryl-CoA Dehydrogenase, subunit A, domain 3"/>
    <property type="match status" value="1"/>
</dbReference>
<organism evidence="7 8">
    <name type="scientific">Rhodococcus artemisiae</name>
    <dbReference type="NCBI Taxonomy" id="714159"/>
    <lineage>
        <taxon>Bacteria</taxon>
        <taxon>Bacillati</taxon>
        <taxon>Actinomycetota</taxon>
        <taxon>Actinomycetes</taxon>
        <taxon>Mycobacteriales</taxon>
        <taxon>Nocardiaceae</taxon>
        <taxon>Rhodococcus</taxon>
    </lineage>
</organism>
<keyword evidence="5" id="KW-0560">Oxidoreductase</keyword>
<evidence type="ECO:0000256" key="5">
    <source>
        <dbReference type="ARBA" id="ARBA00023002"/>
    </source>
</evidence>
<keyword evidence="4" id="KW-0274">FAD</keyword>
<dbReference type="PANTHER" id="PTHR43884:SF20">
    <property type="entry name" value="ACYL-COA DEHYDROGENASE FADE28"/>
    <property type="match status" value="1"/>
</dbReference>
<comment type="cofactor">
    <cofactor evidence="1">
        <name>FAD</name>
        <dbReference type="ChEBI" id="CHEBI:57692"/>
    </cofactor>
</comment>
<dbReference type="PANTHER" id="PTHR43884">
    <property type="entry name" value="ACYL-COA DEHYDROGENASE"/>
    <property type="match status" value="1"/>
</dbReference>
<reference evidence="7 8" key="1">
    <citation type="submission" date="2023-07" db="EMBL/GenBank/DDBJ databases">
        <authorList>
            <person name="Girao M."/>
            <person name="Carvalho M.F."/>
        </authorList>
    </citation>
    <scope>NUCLEOTIDE SEQUENCE [LARGE SCALE GENOMIC DNA]</scope>
    <source>
        <strain evidence="7 8">YIM65754</strain>
    </source>
</reference>
<keyword evidence="8" id="KW-1185">Reference proteome</keyword>
<name>A0ABU7L9C7_9NOCA</name>
<comment type="similarity">
    <text evidence="2">Belongs to the acyl-CoA dehydrogenase family.</text>
</comment>
<accession>A0ABU7L9C7</accession>
<dbReference type="Pfam" id="PF00441">
    <property type="entry name" value="Acyl-CoA_dh_1"/>
    <property type="match status" value="1"/>
</dbReference>
<evidence type="ECO:0000256" key="3">
    <source>
        <dbReference type="ARBA" id="ARBA00022630"/>
    </source>
</evidence>
<feature type="domain" description="Acyl-CoA dehydrogenase/oxidase C-terminal" evidence="6">
    <location>
        <begin position="182"/>
        <end position="310"/>
    </location>
</feature>
<dbReference type="EMBL" id="JAUTXY010000004">
    <property type="protein sequence ID" value="MEE2058151.1"/>
    <property type="molecule type" value="Genomic_DNA"/>
</dbReference>
<dbReference type="InterPro" id="IPR009100">
    <property type="entry name" value="AcylCoA_DH/oxidase_NM_dom_sf"/>
</dbReference>
<keyword evidence="3" id="KW-0285">Flavoprotein</keyword>
<comment type="caution">
    <text evidence="7">The sequence shown here is derived from an EMBL/GenBank/DDBJ whole genome shotgun (WGS) entry which is preliminary data.</text>
</comment>
<dbReference type="InterPro" id="IPR009075">
    <property type="entry name" value="AcylCo_DH/oxidase_C"/>
</dbReference>
<evidence type="ECO:0000256" key="4">
    <source>
        <dbReference type="ARBA" id="ARBA00022827"/>
    </source>
</evidence>
<dbReference type="Gene3D" id="1.10.540.10">
    <property type="entry name" value="Acyl-CoA dehydrogenase/oxidase, N-terminal domain"/>
    <property type="match status" value="1"/>
</dbReference>
<gene>
    <name evidence="7" type="ORF">Q7514_11530</name>
</gene>
<dbReference type="RefSeq" id="WP_330133386.1">
    <property type="nucleotide sequence ID" value="NZ_JAUTXY010000004.1"/>
</dbReference>
<sequence>MNSTALIDSDVVDMMTSVFAAHCADRITPGAAVEFDENLWQVLDELGLTRLTGAESHGGSGADWHTASALLAAASGAAVTAPLVEHDLLAGWLLDTAGLPMGDGLGTAFLMDPSGTTHAVPWARHARFAVPLRLDGDRWVVAHVDADRLDIRRSENLAGEPRDTVTIEVDDVKWVPVLQGTAESFFLRGALARVLQMCGAMERVVELCIEHVSGREQFGRALSKFQAVQRLVSHAAAETALARASADAAVAHVERAGWDDRASIAVAVAKSCAGHAASTVVRNAHQVHGAIGTTSEHDLHRFTRPVLAWRSEFGSVARWDRLLTKAAVDAGRDGAWSLVAHGGAVPDLLAIVRG</sequence>
<evidence type="ECO:0000313" key="8">
    <source>
        <dbReference type="Proteomes" id="UP001336020"/>
    </source>
</evidence>
<dbReference type="SUPFAM" id="SSF56645">
    <property type="entry name" value="Acyl-CoA dehydrogenase NM domain-like"/>
    <property type="match status" value="1"/>
</dbReference>
<dbReference type="SUPFAM" id="SSF47203">
    <property type="entry name" value="Acyl-CoA dehydrogenase C-terminal domain-like"/>
    <property type="match status" value="1"/>
</dbReference>
<proteinExistence type="inferred from homology"/>
<dbReference type="Proteomes" id="UP001336020">
    <property type="component" value="Unassembled WGS sequence"/>
</dbReference>